<accession>A0A448WVZ3</accession>
<proteinExistence type="predicted"/>
<keyword evidence="2" id="KW-1185">Reference proteome</keyword>
<evidence type="ECO:0000313" key="2">
    <source>
        <dbReference type="Proteomes" id="UP000784294"/>
    </source>
</evidence>
<reference evidence="1" key="1">
    <citation type="submission" date="2018-11" db="EMBL/GenBank/DDBJ databases">
        <authorList>
            <consortium name="Pathogen Informatics"/>
        </authorList>
    </citation>
    <scope>NUCLEOTIDE SEQUENCE</scope>
</reference>
<gene>
    <name evidence="1" type="ORF">PXEA_LOCUS14944</name>
</gene>
<evidence type="ECO:0000313" key="1">
    <source>
        <dbReference type="EMBL" id="VEL21504.1"/>
    </source>
</evidence>
<name>A0A448WVZ3_9PLAT</name>
<comment type="caution">
    <text evidence="1">The sequence shown here is derived from an EMBL/GenBank/DDBJ whole genome shotgun (WGS) entry which is preliminary data.</text>
</comment>
<dbReference type="Proteomes" id="UP000784294">
    <property type="component" value="Unassembled WGS sequence"/>
</dbReference>
<sequence>MEVAAKISLLHKYFYFLLISSNVLHHLPYYSATQCCTSAHNITWSYPTRLNNLSHLLTDPTPATANELETETPFASRLGLSGSNIYSSPTSTRRKTKMTRRIPRQSDDHIPLVAALGDSPSEQVSIHVFDFPQMRRFTDRLVTLEDTMGECLLKTSDRGADWANFGDPELGGFGYRPTDSGRDSLPFIAVDRSAGDPCLKIDPTELLSTGDGVLIDWERLEGIDLGSIWHQFRVALENESLYSGDSRSIAADTYSSLGRESTEKNAAWGRAARREGNFGTISWLSLGPVHGSTGSALKTGEIGPKNNLRSEATLTHNI</sequence>
<protein>
    <submittedName>
        <fullName evidence="1">Uncharacterized protein</fullName>
    </submittedName>
</protein>
<dbReference type="EMBL" id="CAAALY010051669">
    <property type="protein sequence ID" value="VEL21504.1"/>
    <property type="molecule type" value="Genomic_DNA"/>
</dbReference>
<feature type="non-terminal residue" evidence="1">
    <location>
        <position position="318"/>
    </location>
</feature>
<dbReference type="AlphaFoldDB" id="A0A448WVZ3"/>
<organism evidence="1 2">
    <name type="scientific">Protopolystoma xenopodis</name>
    <dbReference type="NCBI Taxonomy" id="117903"/>
    <lineage>
        <taxon>Eukaryota</taxon>
        <taxon>Metazoa</taxon>
        <taxon>Spiralia</taxon>
        <taxon>Lophotrochozoa</taxon>
        <taxon>Platyhelminthes</taxon>
        <taxon>Monogenea</taxon>
        <taxon>Polyopisthocotylea</taxon>
        <taxon>Polystomatidea</taxon>
        <taxon>Polystomatidae</taxon>
        <taxon>Protopolystoma</taxon>
    </lineage>
</organism>
<dbReference type="OrthoDB" id="6250749at2759"/>